<dbReference type="STRING" id="3218.A0A2K1JL99"/>
<reference evidence="6 8" key="2">
    <citation type="journal article" date="2018" name="Plant J.">
        <title>The Physcomitrella patens chromosome-scale assembly reveals moss genome structure and evolution.</title>
        <authorList>
            <person name="Lang D."/>
            <person name="Ullrich K.K."/>
            <person name="Murat F."/>
            <person name="Fuchs J."/>
            <person name="Jenkins J."/>
            <person name="Haas F.B."/>
            <person name="Piednoel M."/>
            <person name="Gundlach H."/>
            <person name="Van Bel M."/>
            <person name="Meyberg R."/>
            <person name="Vives C."/>
            <person name="Morata J."/>
            <person name="Symeonidi A."/>
            <person name="Hiss M."/>
            <person name="Muchero W."/>
            <person name="Kamisugi Y."/>
            <person name="Saleh O."/>
            <person name="Blanc G."/>
            <person name="Decker E.L."/>
            <person name="van Gessel N."/>
            <person name="Grimwood J."/>
            <person name="Hayes R.D."/>
            <person name="Graham S.W."/>
            <person name="Gunter L.E."/>
            <person name="McDaniel S.F."/>
            <person name="Hoernstein S.N.W."/>
            <person name="Larsson A."/>
            <person name="Li F.W."/>
            <person name="Perroud P.F."/>
            <person name="Phillips J."/>
            <person name="Ranjan P."/>
            <person name="Rokshar D.S."/>
            <person name="Rothfels C.J."/>
            <person name="Schneider L."/>
            <person name="Shu S."/>
            <person name="Stevenson D.W."/>
            <person name="Thummler F."/>
            <person name="Tillich M."/>
            <person name="Villarreal Aguilar J.C."/>
            <person name="Widiez T."/>
            <person name="Wong G.K."/>
            <person name="Wymore A."/>
            <person name="Zhang Y."/>
            <person name="Zimmer A.D."/>
            <person name="Quatrano R.S."/>
            <person name="Mayer K.F.X."/>
            <person name="Goodstein D."/>
            <person name="Casacuberta J.M."/>
            <person name="Vandepoele K."/>
            <person name="Reski R."/>
            <person name="Cuming A.C."/>
            <person name="Tuskan G.A."/>
            <person name="Maumus F."/>
            <person name="Salse J."/>
            <person name="Schmutz J."/>
            <person name="Rensing S.A."/>
        </authorList>
    </citation>
    <scope>NUCLEOTIDE SEQUENCE [LARGE SCALE GENOMIC DNA]</scope>
    <source>
        <strain evidence="7 8">cv. Gransden 2004</strain>
    </source>
</reference>
<dbReference type="NCBIfam" id="TIGR01557">
    <property type="entry name" value="myb_SHAQKYF"/>
    <property type="match status" value="1"/>
</dbReference>
<dbReference type="InterPro" id="IPR025756">
    <property type="entry name" value="Myb_CC_LHEQLE"/>
</dbReference>
<dbReference type="PANTHER" id="PTHR31499:SF43">
    <property type="entry name" value="MYB FAMILY TRANSCRIPTION FACTOR APL"/>
    <property type="match status" value="1"/>
</dbReference>
<dbReference type="InterPro" id="IPR001005">
    <property type="entry name" value="SANT/Myb"/>
</dbReference>
<reference evidence="6 8" key="1">
    <citation type="journal article" date="2008" name="Science">
        <title>The Physcomitrella genome reveals evolutionary insights into the conquest of land by plants.</title>
        <authorList>
            <person name="Rensing S."/>
            <person name="Lang D."/>
            <person name="Zimmer A."/>
            <person name="Terry A."/>
            <person name="Salamov A."/>
            <person name="Shapiro H."/>
            <person name="Nishiyama T."/>
            <person name="Perroud P.-F."/>
            <person name="Lindquist E."/>
            <person name="Kamisugi Y."/>
            <person name="Tanahashi T."/>
            <person name="Sakakibara K."/>
            <person name="Fujita T."/>
            <person name="Oishi K."/>
            <person name="Shin-I T."/>
            <person name="Kuroki Y."/>
            <person name="Toyoda A."/>
            <person name="Suzuki Y."/>
            <person name="Hashimoto A."/>
            <person name="Yamaguchi K."/>
            <person name="Sugano A."/>
            <person name="Kohara Y."/>
            <person name="Fujiyama A."/>
            <person name="Anterola A."/>
            <person name="Aoki S."/>
            <person name="Ashton N."/>
            <person name="Barbazuk W.B."/>
            <person name="Barker E."/>
            <person name="Bennetzen J."/>
            <person name="Bezanilla M."/>
            <person name="Blankenship R."/>
            <person name="Cho S.H."/>
            <person name="Dutcher S."/>
            <person name="Estelle M."/>
            <person name="Fawcett J.A."/>
            <person name="Gundlach H."/>
            <person name="Hanada K."/>
            <person name="Heyl A."/>
            <person name="Hicks K.A."/>
            <person name="Hugh J."/>
            <person name="Lohr M."/>
            <person name="Mayer K."/>
            <person name="Melkozernov A."/>
            <person name="Murata T."/>
            <person name="Nelson D."/>
            <person name="Pils B."/>
            <person name="Prigge M."/>
            <person name="Reiss B."/>
            <person name="Renner T."/>
            <person name="Rombauts S."/>
            <person name="Rushton P."/>
            <person name="Sanderfoot A."/>
            <person name="Schween G."/>
            <person name="Shiu S.-H."/>
            <person name="Stueber K."/>
            <person name="Theodoulou F.L."/>
            <person name="Tu H."/>
            <person name="Van de Peer Y."/>
            <person name="Verrier P.J."/>
            <person name="Waters E."/>
            <person name="Wood A."/>
            <person name="Yang L."/>
            <person name="Cove D."/>
            <person name="Cuming A."/>
            <person name="Hasebe M."/>
            <person name="Lucas S."/>
            <person name="Mishler D.B."/>
            <person name="Reski R."/>
            <person name="Grigoriev I."/>
            <person name="Quatrano R.S."/>
            <person name="Boore J.L."/>
        </authorList>
    </citation>
    <scope>NUCLEOTIDE SEQUENCE [LARGE SCALE GENOMIC DNA]</scope>
    <source>
        <strain evidence="7 8">cv. Gransden 2004</strain>
    </source>
</reference>
<feature type="compositionally biased region" description="Polar residues" evidence="4">
    <location>
        <begin position="730"/>
        <end position="757"/>
    </location>
</feature>
<feature type="region of interest" description="Disordered" evidence="4">
    <location>
        <begin position="1"/>
        <end position="35"/>
    </location>
</feature>
<dbReference type="Pfam" id="PF14379">
    <property type="entry name" value="Myb_CC_LHEQLE"/>
    <property type="match status" value="1"/>
</dbReference>
<dbReference type="RefSeq" id="XP_024392419.1">
    <property type="nucleotide sequence ID" value="XM_024536651.2"/>
</dbReference>
<feature type="compositionally biased region" description="Polar residues" evidence="4">
    <location>
        <begin position="600"/>
        <end position="619"/>
    </location>
</feature>
<dbReference type="PaxDb" id="3218-PP1S52_33V6.1"/>
<evidence type="ECO:0000313" key="6">
    <source>
        <dbReference type="EMBL" id="PNR42338.1"/>
    </source>
</evidence>
<dbReference type="SMR" id="A0A2K1JL99"/>
<dbReference type="FunCoup" id="A0A2K1JL99">
    <property type="interactions" value="1"/>
</dbReference>
<evidence type="ECO:0000256" key="1">
    <source>
        <dbReference type="ARBA" id="ARBA00023015"/>
    </source>
</evidence>
<dbReference type="InterPro" id="IPR017930">
    <property type="entry name" value="Myb_dom"/>
</dbReference>
<dbReference type="PROSITE" id="PS51294">
    <property type="entry name" value="HTH_MYB"/>
    <property type="match status" value="1"/>
</dbReference>
<proteinExistence type="predicted"/>
<gene>
    <name evidence="7" type="primary">LOC112290437</name>
    <name evidence="6" type="ORF">PHYPA_017167</name>
</gene>
<accession>A0A2K1JL99</accession>
<protein>
    <recommendedName>
        <fullName evidence="5">HTH myb-type domain-containing protein</fullName>
    </recommendedName>
</protein>
<dbReference type="InterPro" id="IPR046955">
    <property type="entry name" value="PHR1-like"/>
</dbReference>
<feature type="compositionally biased region" description="Low complexity" evidence="4">
    <location>
        <begin position="19"/>
        <end position="28"/>
    </location>
</feature>
<dbReference type="EnsemblPlants" id="Pp3c13_9170V3.1">
    <property type="protein sequence ID" value="Pp3c13_9170V3.1"/>
    <property type="gene ID" value="Pp3c13_9170"/>
</dbReference>
<evidence type="ECO:0000259" key="5">
    <source>
        <dbReference type="PROSITE" id="PS51294"/>
    </source>
</evidence>
<dbReference type="EMBL" id="ABEU02000013">
    <property type="protein sequence ID" value="PNR42338.1"/>
    <property type="molecule type" value="Genomic_DNA"/>
</dbReference>
<dbReference type="KEGG" id="ppp:112290437"/>
<feature type="compositionally biased region" description="Polar residues" evidence="4">
    <location>
        <begin position="702"/>
        <end position="722"/>
    </location>
</feature>
<name>A0A2K1JL99_PHYPA</name>
<keyword evidence="8" id="KW-1185">Reference proteome</keyword>
<feature type="region of interest" description="Disordered" evidence="4">
    <location>
        <begin position="367"/>
        <end position="386"/>
    </location>
</feature>
<dbReference type="InterPro" id="IPR009057">
    <property type="entry name" value="Homeodomain-like_sf"/>
</dbReference>
<dbReference type="Gramene" id="Pp3c13_9170V3.1">
    <property type="protein sequence ID" value="Pp3c13_9170V3.1"/>
    <property type="gene ID" value="Pp3c13_9170"/>
</dbReference>
<dbReference type="Proteomes" id="UP000006727">
    <property type="component" value="Chromosome 13"/>
</dbReference>
<dbReference type="OrthoDB" id="551907at2759"/>
<evidence type="ECO:0000256" key="4">
    <source>
        <dbReference type="SAM" id="MobiDB-lite"/>
    </source>
</evidence>
<dbReference type="GeneID" id="112290437"/>
<dbReference type="PANTHER" id="PTHR31499">
    <property type="entry name" value="MYB FAMILY TRANSCRIPTION FACTOR PHL11"/>
    <property type="match status" value="1"/>
</dbReference>
<feature type="domain" description="HTH myb-type" evidence="5">
    <location>
        <begin position="410"/>
        <end position="471"/>
    </location>
</feature>
<evidence type="ECO:0000256" key="3">
    <source>
        <dbReference type="ARBA" id="ARBA00023242"/>
    </source>
</evidence>
<keyword evidence="1" id="KW-0805">Transcription regulation</keyword>
<sequence>MPTQMPPLLPTSAARQRSHSNSSSPLASPGMLQSLPPLGAQCPSQLFLPTSVGGVRGIQPLARDATPPEQPNYYSAVPGVRPSSWETSSPHVITSPSITAQYHPLNISKYTPPHVAAPTLRNIHHGLAFVTLQEGSFPSFDIPSFHNLSATYAQQWPSTNGQWVVTESSQSAVPWPSSTISMGASSSSTGGSTAAAHAQLSALVPTNSCGLNFHCLRGGVTAATTDEGRGFSIIGRDDGTGSGMRMELQEIGSGRGGDSTSLEQYANSRLGITPEINAANLCHPLQVLLEGASDQRILRDSEGSSQTAEASVNIPEWPEPNWMEIFTDPYDESVPLDTINGRVFQAPANLPAPPPLIPARDLRTDWQHSGAVSEGSPGTSGTPTSVGASVGASVGVSAIASTTASTDEAASVKTRLRWTPELHEKFVDAVAQLGGPERATPKAVLRIMSVEGITIYHVKSHLQKYRLIPETSEDARNDRKRNDSSFGGMDINSSVFRNFHISRRISHGFYFSTVWQYEKRLRCCDSSAWSLQMTQALQMQMEVQKRLHEQLEIQRELQLRIEAQGQSLKMMFEAQTKASGAFGSHPDLSSMEHSEGGSDAPNSQDAPAAQSSHQVPETLSSPQDASGSSASQEPSTKRARVDVVPNPNLRMLHSKDTTTAATPKTELLHSCSAPPPPPPPDRTASCESSPQGSSPSRLAEGLSSSSLADGTPQTMAPMTTDQGAGLTPQRHGTTSLQSCMPQQSGSMTLTSLQASVL</sequence>
<reference evidence="7" key="3">
    <citation type="submission" date="2020-12" db="UniProtKB">
        <authorList>
            <consortium name="EnsemblPlants"/>
        </authorList>
    </citation>
    <scope>IDENTIFICATION</scope>
</reference>
<keyword evidence="3" id="KW-0539">Nucleus</keyword>
<dbReference type="GO" id="GO:0003700">
    <property type="term" value="F:DNA-binding transcription factor activity"/>
    <property type="evidence" value="ECO:0007669"/>
    <property type="project" value="InterPro"/>
</dbReference>
<dbReference type="FunFam" id="1.10.10.60:FF:000002">
    <property type="entry name" value="Myb family transcription factor"/>
    <property type="match status" value="1"/>
</dbReference>
<dbReference type="Pfam" id="PF00249">
    <property type="entry name" value="Myb_DNA-binding"/>
    <property type="match status" value="1"/>
</dbReference>
<feature type="region of interest" description="Disordered" evidence="4">
    <location>
        <begin position="579"/>
        <end position="757"/>
    </location>
</feature>
<dbReference type="Gene3D" id="1.10.10.60">
    <property type="entry name" value="Homeodomain-like"/>
    <property type="match status" value="1"/>
</dbReference>
<dbReference type="GO" id="GO:0003677">
    <property type="term" value="F:DNA binding"/>
    <property type="evidence" value="ECO:0007669"/>
    <property type="project" value="InterPro"/>
</dbReference>
<evidence type="ECO:0000256" key="2">
    <source>
        <dbReference type="ARBA" id="ARBA00023163"/>
    </source>
</evidence>
<organism evidence="6">
    <name type="scientific">Physcomitrium patens</name>
    <name type="common">Spreading-leaved earth moss</name>
    <name type="synonym">Physcomitrella patens</name>
    <dbReference type="NCBI Taxonomy" id="3218"/>
    <lineage>
        <taxon>Eukaryota</taxon>
        <taxon>Viridiplantae</taxon>
        <taxon>Streptophyta</taxon>
        <taxon>Embryophyta</taxon>
        <taxon>Bryophyta</taxon>
        <taxon>Bryophytina</taxon>
        <taxon>Bryopsida</taxon>
        <taxon>Funariidae</taxon>
        <taxon>Funariales</taxon>
        <taxon>Funariaceae</taxon>
        <taxon>Physcomitrium</taxon>
    </lineage>
</organism>
<feature type="compositionally biased region" description="Low complexity" evidence="4">
    <location>
        <begin position="685"/>
        <end position="696"/>
    </location>
</feature>
<dbReference type="InterPro" id="IPR006447">
    <property type="entry name" value="Myb_dom_plants"/>
</dbReference>
<keyword evidence="2" id="KW-0804">Transcription</keyword>
<dbReference type="AlphaFoldDB" id="A0A2K1JL99"/>
<dbReference type="SUPFAM" id="SSF46689">
    <property type="entry name" value="Homeodomain-like"/>
    <property type="match status" value="1"/>
</dbReference>
<feature type="compositionally biased region" description="Low complexity" evidence="4">
    <location>
        <begin position="620"/>
        <end position="632"/>
    </location>
</feature>
<evidence type="ECO:0000313" key="7">
    <source>
        <dbReference type="EnsemblPlants" id="Pp3c13_9170V3.1"/>
    </source>
</evidence>
<evidence type="ECO:0000313" key="8">
    <source>
        <dbReference type="Proteomes" id="UP000006727"/>
    </source>
</evidence>